<organism evidence="1 2">
    <name type="scientific">Massilia violaceinigra</name>
    <dbReference type="NCBI Taxonomy" id="2045208"/>
    <lineage>
        <taxon>Bacteria</taxon>
        <taxon>Pseudomonadati</taxon>
        <taxon>Pseudomonadota</taxon>
        <taxon>Betaproteobacteria</taxon>
        <taxon>Burkholderiales</taxon>
        <taxon>Oxalobacteraceae</taxon>
        <taxon>Telluria group</taxon>
        <taxon>Massilia</taxon>
    </lineage>
</organism>
<evidence type="ECO:0000313" key="1">
    <source>
        <dbReference type="EMBL" id="ATQ73630.1"/>
    </source>
</evidence>
<dbReference type="Proteomes" id="UP000229897">
    <property type="component" value="Chromosome"/>
</dbReference>
<gene>
    <name evidence="1" type="ORF">CR152_03235</name>
</gene>
<dbReference type="OrthoDB" id="114489at2"/>
<dbReference type="AlphaFoldDB" id="A0A2D2DF71"/>
<dbReference type="EMBL" id="CP024608">
    <property type="protein sequence ID" value="ATQ73630.1"/>
    <property type="molecule type" value="Genomic_DNA"/>
</dbReference>
<protein>
    <submittedName>
        <fullName evidence="1">Uncharacterized protein</fullName>
    </submittedName>
</protein>
<sequence length="223" mass="25034">MTTAEQTAEALGPALLETSAFVGGCVVGLLITDEFTKEQVRATDDVDLIVDVMNYAAYAKLSGELQKRGFKVSIQDDIQCRWRLGELIVDVMPTDEKILGYSNRWYAPAIESAIWFELPSTHRIRVVNAPYFVATKIEAFKGRGNNDFFTSRDIEDIITLVDGRETLLEEIAAIGGCFEKYVSSSIQEFLRENDFEYAVDSAVRSDTGRSTVIFDRFESLARK</sequence>
<name>A0A2D2DF71_9BURK</name>
<keyword evidence="2" id="KW-1185">Reference proteome</keyword>
<proteinExistence type="predicted"/>
<reference evidence="1" key="1">
    <citation type="submission" date="2017-10" db="EMBL/GenBank/DDBJ databases">
        <title>Massilia psychrophilum sp. nov., a novel purple-pigmented bacterium isolated from Tianshan glacier, Xinjiang Municipality, China.</title>
        <authorList>
            <person name="Wang H."/>
        </authorList>
    </citation>
    <scope>NUCLEOTIDE SEQUENCE [LARGE SCALE GENOMIC DNA]</scope>
    <source>
        <strain evidence="1">B2</strain>
    </source>
</reference>
<dbReference type="KEGG" id="mass:CR152_03235"/>
<evidence type="ECO:0000313" key="2">
    <source>
        <dbReference type="Proteomes" id="UP000229897"/>
    </source>
</evidence>
<accession>A0A2D2DF71</accession>
<dbReference type="RefSeq" id="WP_099873655.1">
    <property type="nucleotide sequence ID" value="NZ_CP024608.1"/>
</dbReference>